<dbReference type="PANTHER" id="PTHR31384:SF102">
    <property type="entry name" value="AUXIN RESPONSE FACTOR 4"/>
    <property type="match status" value="1"/>
</dbReference>
<reference evidence="1" key="2">
    <citation type="submission" date="2023-02" db="EMBL/GenBank/DDBJ databases">
        <authorList>
            <person name="Swenson N.G."/>
            <person name="Wegrzyn J.L."/>
            <person name="Mcevoy S.L."/>
        </authorList>
    </citation>
    <scope>NUCLEOTIDE SEQUENCE</scope>
    <source>
        <strain evidence="1">91603</strain>
        <tissue evidence="1">Leaf</tissue>
    </source>
</reference>
<dbReference type="AlphaFoldDB" id="A0AAD5NR67"/>
<dbReference type="GO" id="GO:0009725">
    <property type="term" value="P:response to hormone"/>
    <property type="evidence" value="ECO:0007669"/>
    <property type="project" value="InterPro"/>
</dbReference>
<evidence type="ECO:0000313" key="2">
    <source>
        <dbReference type="Proteomes" id="UP001064489"/>
    </source>
</evidence>
<dbReference type="InterPro" id="IPR044835">
    <property type="entry name" value="ARF_plant"/>
</dbReference>
<dbReference type="GO" id="GO:0003677">
    <property type="term" value="F:DNA binding"/>
    <property type="evidence" value="ECO:0007669"/>
    <property type="project" value="InterPro"/>
</dbReference>
<proteinExistence type="predicted"/>
<dbReference type="EMBL" id="JAJSOW010000102">
    <property type="protein sequence ID" value="KAI9177054.1"/>
    <property type="molecule type" value="Genomic_DNA"/>
</dbReference>
<dbReference type="GO" id="GO:0006355">
    <property type="term" value="P:regulation of DNA-templated transcription"/>
    <property type="evidence" value="ECO:0007669"/>
    <property type="project" value="InterPro"/>
</dbReference>
<comment type="caution">
    <text evidence="1">The sequence shown here is derived from an EMBL/GenBank/DDBJ whole genome shotgun (WGS) entry which is preliminary data.</text>
</comment>
<name>A0AAD5NR67_ACENE</name>
<dbReference type="Proteomes" id="UP001064489">
    <property type="component" value="Chromosome 5"/>
</dbReference>
<sequence>MEIVKEPVTAESVGEDFTAVFDRDSECNLELWPALVGPQASLPKKGDVVVYFPQGHLEYAAWFPSLRPFSSIEALTSDLQPQIICRVVHVQLIVSTSPLFTFQIPQSVDCDMINFKQANKKNDECYFAS</sequence>
<dbReference type="PANTHER" id="PTHR31384">
    <property type="entry name" value="AUXIN RESPONSE FACTOR 4-RELATED"/>
    <property type="match status" value="1"/>
</dbReference>
<accession>A0AAD5NR67</accession>
<organism evidence="1 2">
    <name type="scientific">Acer negundo</name>
    <name type="common">Box elder</name>
    <dbReference type="NCBI Taxonomy" id="4023"/>
    <lineage>
        <taxon>Eukaryota</taxon>
        <taxon>Viridiplantae</taxon>
        <taxon>Streptophyta</taxon>
        <taxon>Embryophyta</taxon>
        <taxon>Tracheophyta</taxon>
        <taxon>Spermatophyta</taxon>
        <taxon>Magnoliopsida</taxon>
        <taxon>eudicotyledons</taxon>
        <taxon>Gunneridae</taxon>
        <taxon>Pentapetalae</taxon>
        <taxon>rosids</taxon>
        <taxon>malvids</taxon>
        <taxon>Sapindales</taxon>
        <taxon>Sapindaceae</taxon>
        <taxon>Hippocastanoideae</taxon>
        <taxon>Acereae</taxon>
        <taxon>Acer</taxon>
    </lineage>
</organism>
<protein>
    <submittedName>
        <fullName evidence="1">Uncharacterized protein</fullName>
    </submittedName>
</protein>
<gene>
    <name evidence="1" type="ORF">LWI28_010479</name>
</gene>
<reference evidence="1" key="1">
    <citation type="journal article" date="2022" name="Plant J.">
        <title>Strategies of tolerance reflected in two North American maple genomes.</title>
        <authorList>
            <person name="McEvoy S.L."/>
            <person name="Sezen U.U."/>
            <person name="Trouern-Trend A."/>
            <person name="McMahon S.M."/>
            <person name="Schaberg P.G."/>
            <person name="Yang J."/>
            <person name="Wegrzyn J.L."/>
            <person name="Swenson N.G."/>
        </authorList>
    </citation>
    <scope>NUCLEOTIDE SEQUENCE</scope>
    <source>
        <strain evidence="1">91603</strain>
    </source>
</reference>
<keyword evidence="2" id="KW-1185">Reference proteome</keyword>
<evidence type="ECO:0000313" key="1">
    <source>
        <dbReference type="EMBL" id="KAI9177054.1"/>
    </source>
</evidence>